<evidence type="ECO:0000256" key="1">
    <source>
        <dbReference type="SAM" id="SignalP"/>
    </source>
</evidence>
<dbReference type="InterPro" id="IPR006059">
    <property type="entry name" value="SBP"/>
</dbReference>
<evidence type="ECO:0000313" key="2">
    <source>
        <dbReference type="EMBL" id="UUX33719.1"/>
    </source>
</evidence>
<dbReference type="SUPFAM" id="SSF53850">
    <property type="entry name" value="Periplasmic binding protein-like II"/>
    <property type="match status" value="1"/>
</dbReference>
<keyword evidence="3" id="KW-1185">Reference proteome</keyword>
<proteinExistence type="predicted"/>
<feature type="signal peptide" evidence="1">
    <location>
        <begin position="1"/>
        <end position="17"/>
    </location>
</feature>
<dbReference type="Proteomes" id="UP001315967">
    <property type="component" value="Chromosome"/>
</dbReference>
<dbReference type="CDD" id="cd14748">
    <property type="entry name" value="PBP2_UgpB"/>
    <property type="match status" value="1"/>
</dbReference>
<dbReference type="InterPro" id="IPR050490">
    <property type="entry name" value="Bact_solute-bd_prot1"/>
</dbReference>
<gene>
    <name evidence="2" type="ORF">NRE15_12640</name>
</gene>
<dbReference type="Gene3D" id="3.40.190.10">
    <property type="entry name" value="Periplasmic binding protein-like II"/>
    <property type="match status" value="2"/>
</dbReference>
<dbReference type="PANTHER" id="PTHR43649:SF12">
    <property type="entry name" value="DIACETYLCHITOBIOSE BINDING PROTEIN DASA"/>
    <property type="match status" value="1"/>
</dbReference>
<dbReference type="EMBL" id="CP102453">
    <property type="protein sequence ID" value="UUX33719.1"/>
    <property type="molecule type" value="Genomic_DNA"/>
</dbReference>
<dbReference type="Pfam" id="PF01547">
    <property type="entry name" value="SBP_bac_1"/>
    <property type="match status" value="1"/>
</dbReference>
<name>A0ABY5P593_9LACT</name>
<evidence type="ECO:0000313" key="3">
    <source>
        <dbReference type="Proteomes" id="UP001315967"/>
    </source>
</evidence>
<organism evidence="2 3">
    <name type="scientific">Fundicoccus culcitae</name>
    <dbReference type="NCBI Taxonomy" id="2969821"/>
    <lineage>
        <taxon>Bacteria</taxon>
        <taxon>Bacillati</taxon>
        <taxon>Bacillota</taxon>
        <taxon>Bacilli</taxon>
        <taxon>Lactobacillales</taxon>
        <taxon>Aerococcaceae</taxon>
        <taxon>Fundicoccus</taxon>
    </lineage>
</organism>
<protein>
    <submittedName>
        <fullName evidence="2">ABC transporter substrate-binding protein</fullName>
    </submittedName>
</protein>
<reference evidence="2 3" key="1">
    <citation type="submission" date="2022-08" db="EMBL/GenBank/DDBJ databases">
        <title>Aerococcaceae sp. nov isolated from spoiled eye mask.</title>
        <authorList>
            <person name="Zhou G."/>
            <person name="Xie X.-B."/>
            <person name="Shi Q.-S."/>
            <person name="Wang Y.-S."/>
            <person name="Wen X."/>
            <person name="Peng H."/>
            <person name="Yang X.-J."/>
            <person name="Tao H.-B."/>
            <person name="Huang X.-M."/>
        </authorList>
    </citation>
    <scope>NUCLEOTIDE SEQUENCE [LARGE SCALE GENOMIC DNA]</scope>
    <source>
        <strain evidence="3">DM20194951</strain>
    </source>
</reference>
<accession>A0ABY5P593</accession>
<feature type="chain" id="PRO_5046682734" evidence="1">
    <location>
        <begin position="18"/>
        <end position="435"/>
    </location>
</feature>
<dbReference type="RefSeq" id="WP_313793222.1">
    <property type="nucleotide sequence ID" value="NZ_CP102453.1"/>
</dbReference>
<keyword evidence="1" id="KW-0732">Signal</keyword>
<dbReference type="PANTHER" id="PTHR43649">
    <property type="entry name" value="ARABINOSE-BINDING PROTEIN-RELATED"/>
    <property type="match status" value="1"/>
</dbReference>
<sequence length="435" mass="49542">MKKFIILSAAVMTVASAYLFAPHTKLVIAQEDVIELDFWSFWGSEPRRNFIEQIVEDFNRSQAEIHVTHTFLPWGDIWTKNLASIAAGDPADVIINDINSTRQRAQKNQNTNLAEFIAQEEADFAEQYYPHLWEATVYEGNNYAIPFNTDTRILFYNKDMFEEVGLDPEQPPTTWEELKEMAQQLDVIDGNRYERLGYIPRYGIQGDVYYMNATGHGFWDFENNQPIINDPKGVEILDWVMDFEQDYGSDNLTAFTAEFGNQQADPFMSGKIAMMVKEATHYSQIAAFAPDLNFGVAELPEFQDGYGHTSWGGGFVAEIPYGAEHPEASWEFIKYLTGVEAQEYWAVNNFDNVAHIQASQNAFENEGMTEKGLEVYQVAVDNLAQTILTPVPLELPDILSIVNPEFDLIYLGQKTPQEALENAQQMAEQQMMPLH</sequence>